<protein>
    <submittedName>
        <fullName evidence="2">Putative secreted protein</fullName>
    </submittedName>
</protein>
<proteinExistence type="predicted"/>
<dbReference type="AlphaFoldDB" id="A0A2M4D5Y4"/>
<dbReference type="EMBL" id="GGFL01008785">
    <property type="protein sequence ID" value="MBW72963.1"/>
    <property type="molecule type" value="Transcribed_RNA"/>
</dbReference>
<reference evidence="2" key="1">
    <citation type="submission" date="2018-01" db="EMBL/GenBank/DDBJ databases">
        <title>An insight into the sialome of Amazonian anophelines.</title>
        <authorList>
            <person name="Ribeiro J.M."/>
            <person name="Scarpassa V."/>
            <person name="Calvo E."/>
        </authorList>
    </citation>
    <scope>NUCLEOTIDE SEQUENCE</scope>
</reference>
<feature type="transmembrane region" description="Helical" evidence="1">
    <location>
        <begin position="7"/>
        <end position="27"/>
    </location>
</feature>
<keyword evidence="1" id="KW-1133">Transmembrane helix</keyword>
<accession>A0A2M4D5Y4</accession>
<sequence length="87" mass="9412">MRISFNFFVFLSGVFFRTALSVVILAYSSFVICGIKCAGRGPVSGAHLVNVFGGNDDGFFPCSIPATIISFGLRVIPCLWLSPRPVH</sequence>
<evidence type="ECO:0000313" key="2">
    <source>
        <dbReference type="EMBL" id="MBW72963.1"/>
    </source>
</evidence>
<name>A0A2M4D5Y4_ANODA</name>
<evidence type="ECO:0000256" key="1">
    <source>
        <dbReference type="SAM" id="Phobius"/>
    </source>
</evidence>
<organism evidence="2">
    <name type="scientific">Anopheles darlingi</name>
    <name type="common">Mosquito</name>
    <dbReference type="NCBI Taxonomy" id="43151"/>
    <lineage>
        <taxon>Eukaryota</taxon>
        <taxon>Metazoa</taxon>
        <taxon>Ecdysozoa</taxon>
        <taxon>Arthropoda</taxon>
        <taxon>Hexapoda</taxon>
        <taxon>Insecta</taxon>
        <taxon>Pterygota</taxon>
        <taxon>Neoptera</taxon>
        <taxon>Endopterygota</taxon>
        <taxon>Diptera</taxon>
        <taxon>Nematocera</taxon>
        <taxon>Culicoidea</taxon>
        <taxon>Culicidae</taxon>
        <taxon>Anophelinae</taxon>
        <taxon>Anopheles</taxon>
    </lineage>
</organism>
<keyword evidence="1" id="KW-0472">Membrane</keyword>
<keyword evidence="1" id="KW-0812">Transmembrane</keyword>